<proteinExistence type="predicted"/>
<reference evidence="1 2" key="1">
    <citation type="submission" date="2019-02" db="EMBL/GenBank/DDBJ databases">
        <title>Deep-cultivation of Planctomycetes and their phenomic and genomic characterization uncovers novel biology.</title>
        <authorList>
            <person name="Wiegand S."/>
            <person name="Jogler M."/>
            <person name="Boedeker C."/>
            <person name="Pinto D."/>
            <person name="Vollmers J."/>
            <person name="Rivas-Marin E."/>
            <person name="Kohn T."/>
            <person name="Peeters S.H."/>
            <person name="Heuer A."/>
            <person name="Rast P."/>
            <person name="Oberbeckmann S."/>
            <person name="Bunk B."/>
            <person name="Jeske O."/>
            <person name="Meyerdierks A."/>
            <person name="Storesund J.E."/>
            <person name="Kallscheuer N."/>
            <person name="Luecker S."/>
            <person name="Lage O.M."/>
            <person name="Pohl T."/>
            <person name="Merkel B.J."/>
            <person name="Hornburger P."/>
            <person name="Mueller R.-W."/>
            <person name="Bruemmer F."/>
            <person name="Labrenz M."/>
            <person name="Spormann A.M."/>
            <person name="Op den Camp H."/>
            <person name="Overmann J."/>
            <person name="Amann R."/>
            <person name="Jetten M.S.M."/>
            <person name="Mascher T."/>
            <person name="Medema M.H."/>
            <person name="Devos D.P."/>
            <person name="Kaster A.-K."/>
            <person name="Ovreas L."/>
            <person name="Rohde M."/>
            <person name="Galperin M.Y."/>
            <person name="Jogler C."/>
        </authorList>
    </citation>
    <scope>NUCLEOTIDE SEQUENCE [LARGE SCALE GENOMIC DNA]</scope>
    <source>
        <strain evidence="1 2">Pan153</strain>
    </source>
</reference>
<accession>A0A518FPZ5</accession>
<name>A0A518FPZ5_9PLAN</name>
<gene>
    <name evidence="1" type="ORF">Pan153_30650</name>
</gene>
<dbReference type="RefSeq" id="WP_197995134.1">
    <property type="nucleotide sequence ID" value="NZ_CP036317.1"/>
</dbReference>
<protein>
    <submittedName>
        <fullName evidence="1">Uncharacterized protein</fullName>
    </submittedName>
</protein>
<dbReference type="EMBL" id="CP036317">
    <property type="protein sequence ID" value="QDV18407.1"/>
    <property type="molecule type" value="Genomic_DNA"/>
</dbReference>
<evidence type="ECO:0000313" key="1">
    <source>
        <dbReference type="EMBL" id="QDV18407.1"/>
    </source>
</evidence>
<dbReference type="Proteomes" id="UP000320839">
    <property type="component" value="Chromosome"/>
</dbReference>
<dbReference type="AlphaFoldDB" id="A0A518FPZ5"/>
<sequence length="113" mass="12935">MSYDLLVFDSQAAPREYHSFLDWYSAQVDWSETYDYNDPAGTTPVLRNWFDEMIQNWPPMNGPLATDDVDDPHMSDYSLGPHVIYIAFAWSCADEAYIATRQLAENTRLASSA</sequence>
<organism evidence="1 2">
    <name type="scientific">Gimesia panareensis</name>
    <dbReference type="NCBI Taxonomy" id="2527978"/>
    <lineage>
        <taxon>Bacteria</taxon>
        <taxon>Pseudomonadati</taxon>
        <taxon>Planctomycetota</taxon>
        <taxon>Planctomycetia</taxon>
        <taxon>Planctomycetales</taxon>
        <taxon>Planctomycetaceae</taxon>
        <taxon>Gimesia</taxon>
    </lineage>
</organism>
<evidence type="ECO:0000313" key="2">
    <source>
        <dbReference type="Proteomes" id="UP000320839"/>
    </source>
</evidence>